<name>A0A652YPV4_NOCGL</name>
<dbReference type="Pfam" id="PF00934">
    <property type="entry name" value="PE"/>
    <property type="match status" value="1"/>
</dbReference>
<dbReference type="AlphaFoldDB" id="A0A652YPV4"/>
<dbReference type="InterPro" id="IPR000084">
    <property type="entry name" value="PE-PGRS_N"/>
</dbReference>
<accession>A0A652YPV4</accession>
<dbReference type="Gene3D" id="1.10.287.850">
    <property type="entry name" value="HP0062-like domain"/>
    <property type="match status" value="1"/>
</dbReference>
<reference evidence="2" key="1">
    <citation type="submission" date="2019-07" db="EMBL/GenBank/DDBJ databases">
        <title>Genomic Encyclopedia of Type Strains, Phase IV (KMG-IV): sequencing the most valuable type-strain genomes for metagenomic binning, comparative biology and taxonomic classification.</title>
        <authorList>
            <person name="Goeker M."/>
        </authorList>
    </citation>
    <scope>NUCLEOTIDE SEQUENCE</scope>
    <source>
        <strain evidence="2">DSM 44596</strain>
    </source>
</reference>
<organism evidence="2">
    <name type="scientific">Nocardia globerula</name>
    <dbReference type="NCBI Taxonomy" id="1818"/>
    <lineage>
        <taxon>Bacteria</taxon>
        <taxon>Bacillati</taxon>
        <taxon>Actinomycetota</taxon>
        <taxon>Actinomycetes</taxon>
        <taxon>Mycobacteriales</taxon>
        <taxon>Nocardiaceae</taxon>
        <taxon>Nocardia</taxon>
    </lineage>
</organism>
<evidence type="ECO:0000256" key="1">
    <source>
        <dbReference type="SAM" id="MobiDB-lite"/>
    </source>
</evidence>
<feature type="compositionally biased region" description="Low complexity" evidence="1">
    <location>
        <begin position="44"/>
        <end position="56"/>
    </location>
</feature>
<dbReference type="EMBL" id="VNIQ01000004">
    <property type="protein sequence ID" value="TYQ03880.1"/>
    <property type="molecule type" value="Genomic_DNA"/>
</dbReference>
<proteinExistence type="predicted"/>
<protein>
    <submittedName>
        <fullName evidence="2">PE family protein</fullName>
    </submittedName>
</protein>
<feature type="region of interest" description="Disordered" evidence="1">
    <location>
        <begin position="33"/>
        <end position="56"/>
    </location>
</feature>
<evidence type="ECO:0000313" key="2">
    <source>
        <dbReference type="EMBL" id="TYQ03880.1"/>
    </source>
</evidence>
<sequence>MHVDPHALITAALELEAGAARLRGVVASTRPARQVLPSGSDEVSTSAASSFNATSESLASSADRAVAELEDAAAALRRYAAAYEFEDNRTQADLASAPL</sequence>
<comment type="caution">
    <text evidence="2">The sequence shown here is derived from an EMBL/GenBank/DDBJ whole genome shotgun (WGS) entry which is preliminary data.</text>
</comment>
<gene>
    <name evidence="2" type="ORF">FNL38_104249</name>
</gene>